<dbReference type="SUPFAM" id="SSF55874">
    <property type="entry name" value="ATPase domain of HSP90 chaperone/DNA topoisomerase II/histidine kinase"/>
    <property type="match status" value="1"/>
</dbReference>
<accession>A0A5B1CG71</accession>
<keyword evidence="7" id="KW-0067">ATP-binding</keyword>
<evidence type="ECO:0000313" key="11">
    <source>
        <dbReference type="EMBL" id="KAA1259201.1"/>
    </source>
</evidence>
<dbReference type="SMART" id="SM00388">
    <property type="entry name" value="HisKA"/>
    <property type="match status" value="1"/>
</dbReference>
<proteinExistence type="predicted"/>
<dbReference type="GO" id="GO:0000155">
    <property type="term" value="F:phosphorelay sensor kinase activity"/>
    <property type="evidence" value="ECO:0007669"/>
    <property type="project" value="InterPro"/>
</dbReference>
<dbReference type="InterPro" id="IPR003594">
    <property type="entry name" value="HATPase_dom"/>
</dbReference>
<dbReference type="GO" id="GO:0005524">
    <property type="term" value="F:ATP binding"/>
    <property type="evidence" value="ECO:0007669"/>
    <property type="project" value="UniProtKB-KW"/>
</dbReference>
<reference evidence="11 12" key="1">
    <citation type="submission" date="2019-08" db="EMBL/GenBank/DDBJ databases">
        <title>Deep-cultivation of Planctomycetes and their phenomic and genomic characterization uncovers novel biology.</title>
        <authorList>
            <person name="Wiegand S."/>
            <person name="Jogler M."/>
            <person name="Boedeker C."/>
            <person name="Pinto D."/>
            <person name="Vollmers J."/>
            <person name="Rivas-Marin E."/>
            <person name="Kohn T."/>
            <person name="Peeters S.H."/>
            <person name="Heuer A."/>
            <person name="Rast P."/>
            <person name="Oberbeckmann S."/>
            <person name="Bunk B."/>
            <person name="Jeske O."/>
            <person name="Meyerdierks A."/>
            <person name="Storesund J.E."/>
            <person name="Kallscheuer N."/>
            <person name="Luecker S."/>
            <person name="Lage O.M."/>
            <person name="Pohl T."/>
            <person name="Merkel B.J."/>
            <person name="Hornburger P."/>
            <person name="Mueller R.-W."/>
            <person name="Bruemmer F."/>
            <person name="Labrenz M."/>
            <person name="Spormann A.M."/>
            <person name="Op Den Camp H."/>
            <person name="Overmann J."/>
            <person name="Amann R."/>
            <person name="Jetten M.S.M."/>
            <person name="Mascher T."/>
            <person name="Medema M.H."/>
            <person name="Devos D.P."/>
            <person name="Kaster A.-K."/>
            <person name="Ovreas L."/>
            <person name="Rohde M."/>
            <person name="Galperin M.Y."/>
            <person name="Jogler C."/>
        </authorList>
    </citation>
    <scope>NUCLEOTIDE SEQUENCE [LARGE SCALE GENOMIC DNA]</scope>
    <source>
        <strain evidence="11 12">LF1</strain>
    </source>
</reference>
<evidence type="ECO:0000256" key="6">
    <source>
        <dbReference type="ARBA" id="ARBA00022777"/>
    </source>
</evidence>
<dbReference type="AlphaFoldDB" id="A0A5B1CG71"/>
<evidence type="ECO:0000256" key="4">
    <source>
        <dbReference type="ARBA" id="ARBA00022679"/>
    </source>
</evidence>
<protein>
    <recommendedName>
        <fullName evidence="2">histidine kinase</fullName>
        <ecNumber evidence="2">2.7.13.3</ecNumber>
    </recommendedName>
</protein>
<dbReference type="RefSeq" id="WP_068260341.1">
    <property type="nucleotide sequence ID" value="NZ_LWSK01000016.1"/>
</dbReference>
<evidence type="ECO:0000259" key="10">
    <source>
        <dbReference type="PROSITE" id="PS50109"/>
    </source>
</evidence>
<evidence type="ECO:0000256" key="9">
    <source>
        <dbReference type="SAM" id="MobiDB-lite"/>
    </source>
</evidence>
<keyword evidence="4 11" id="KW-0808">Transferase</keyword>
<evidence type="ECO:0000256" key="8">
    <source>
        <dbReference type="ARBA" id="ARBA00023012"/>
    </source>
</evidence>
<dbReference type="InterPro" id="IPR036097">
    <property type="entry name" value="HisK_dim/P_sf"/>
</dbReference>
<dbReference type="Pfam" id="PF02518">
    <property type="entry name" value="HATPase_c"/>
    <property type="match status" value="1"/>
</dbReference>
<dbReference type="EMBL" id="VRLW01000001">
    <property type="protein sequence ID" value="KAA1259201.1"/>
    <property type="molecule type" value="Genomic_DNA"/>
</dbReference>
<dbReference type="Gene3D" id="1.10.287.130">
    <property type="match status" value="1"/>
</dbReference>
<keyword evidence="12" id="KW-1185">Reference proteome</keyword>
<dbReference type="SUPFAM" id="SSF47384">
    <property type="entry name" value="Homodimeric domain of signal transducing histidine kinase"/>
    <property type="match status" value="1"/>
</dbReference>
<evidence type="ECO:0000256" key="2">
    <source>
        <dbReference type="ARBA" id="ARBA00012438"/>
    </source>
</evidence>
<evidence type="ECO:0000256" key="3">
    <source>
        <dbReference type="ARBA" id="ARBA00022553"/>
    </source>
</evidence>
<keyword evidence="3" id="KW-0597">Phosphoprotein</keyword>
<comment type="caution">
    <text evidence="11">The sequence shown here is derived from an EMBL/GenBank/DDBJ whole genome shotgun (WGS) entry which is preliminary data.</text>
</comment>
<evidence type="ECO:0000313" key="12">
    <source>
        <dbReference type="Proteomes" id="UP000322699"/>
    </source>
</evidence>
<feature type="domain" description="Histidine kinase" evidence="10">
    <location>
        <begin position="30"/>
        <end position="278"/>
    </location>
</feature>
<dbReference type="InterPro" id="IPR005467">
    <property type="entry name" value="His_kinase_dom"/>
</dbReference>
<dbReference type="Proteomes" id="UP000322699">
    <property type="component" value="Unassembled WGS sequence"/>
</dbReference>
<keyword evidence="8" id="KW-0902">Two-component regulatory system</keyword>
<dbReference type="PANTHER" id="PTHR43065">
    <property type="entry name" value="SENSOR HISTIDINE KINASE"/>
    <property type="match status" value="1"/>
</dbReference>
<dbReference type="SMART" id="SM00387">
    <property type="entry name" value="HATPase_c"/>
    <property type="match status" value="1"/>
</dbReference>
<dbReference type="Gene3D" id="3.30.565.10">
    <property type="entry name" value="Histidine kinase-like ATPase, C-terminal domain"/>
    <property type="match status" value="1"/>
</dbReference>
<comment type="catalytic activity">
    <reaction evidence="1">
        <text>ATP + protein L-histidine = ADP + protein N-phospho-L-histidine.</text>
        <dbReference type="EC" id="2.7.13.3"/>
    </reaction>
</comment>
<evidence type="ECO:0000256" key="5">
    <source>
        <dbReference type="ARBA" id="ARBA00022741"/>
    </source>
</evidence>
<feature type="region of interest" description="Disordered" evidence="9">
    <location>
        <begin position="153"/>
        <end position="175"/>
    </location>
</feature>
<dbReference type="InterPro" id="IPR003661">
    <property type="entry name" value="HisK_dim/P_dom"/>
</dbReference>
<dbReference type="CDD" id="cd00082">
    <property type="entry name" value="HisKA"/>
    <property type="match status" value="1"/>
</dbReference>
<evidence type="ECO:0000256" key="1">
    <source>
        <dbReference type="ARBA" id="ARBA00000085"/>
    </source>
</evidence>
<dbReference type="PRINTS" id="PR00344">
    <property type="entry name" value="BCTRLSENSOR"/>
</dbReference>
<keyword evidence="6" id="KW-0418">Kinase</keyword>
<keyword evidence="5" id="KW-0547">Nucleotide-binding</keyword>
<sequence length="287" mass="30626">MNTSPEDQNEQALVERRRQRLESLGTLASGIVHDLNNLLTPILMSSRMLQRTDVNVDRDALLATISTSASRGADLIAQLLTFARGGEGVHVPLQVDQIIPDVIAILRHTLPEFIKLTAEIESDLPAMLGDETEISQVVMNLAINARDAMSSDAMSSDAMSSDATSSDATSSDATMTQAQTLSIRARSMNLDTEQTFSYVTLPAGRYLAIAVSDTGSGIAAEVRERMFDPFFTTKPRGQGTGLGLSTSLGIIRSHGGAIDVQSQIGAGTTITVLFPIAETSSEPHPQP</sequence>
<name>A0A5B1CG71_9BACT</name>
<gene>
    <name evidence="11" type="primary">virA</name>
    <name evidence="11" type="ORF">LF1_17300</name>
</gene>
<organism evidence="11 12">
    <name type="scientific">Rubripirellula obstinata</name>
    <dbReference type="NCBI Taxonomy" id="406547"/>
    <lineage>
        <taxon>Bacteria</taxon>
        <taxon>Pseudomonadati</taxon>
        <taxon>Planctomycetota</taxon>
        <taxon>Planctomycetia</taxon>
        <taxon>Pirellulales</taxon>
        <taxon>Pirellulaceae</taxon>
        <taxon>Rubripirellula</taxon>
    </lineage>
</organism>
<dbReference type="PANTHER" id="PTHR43065:SF46">
    <property type="entry name" value="C4-DICARBOXYLATE TRANSPORT SENSOR PROTEIN DCTB"/>
    <property type="match status" value="1"/>
</dbReference>
<dbReference type="Pfam" id="PF00512">
    <property type="entry name" value="HisKA"/>
    <property type="match status" value="1"/>
</dbReference>
<dbReference type="EC" id="2.7.13.3" evidence="2"/>
<evidence type="ECO:0000256" key="7">
    <source>
        <dbReference type="ARBA" id="ARBA00022840"/>
    </source>
</evidence>
<dbReference type="PROSITE" id="PS50109">
    <property type="entry name" value="HIS_KIN"/>
    <property type="match status" value="1"/>
</dbReference>
<dbReference type="InterPro" id="IPR004358">
    <property type="entry name" value="Sig_transdc_His_kin-like_C"/>
</dbReference>
<dbReference type="InterPro" id="IPR036890">
    <property type="entry name" value="HATPase_C_sf"/>
</dbReference>